<keyword evidence="3" id="KW-1185">Reference proteome</keyword>
<sequence length="149" mass="15800">MVSGVQPSQSVQSSQPHQQQVAQQSGHQRFRPHGRQFKKKSGSSYSVSGISSSGSSSKVEYCGQCGGKHHSAQRVGVQGSCNVCGQYGNFARVCPLAGYQHPAAPPHGQGGSSRGRSFPVQQQRMGSRSLGHFSSLVLRGLDTLPSLSF</sequence>
<accession>A0A2Z7CEX8</accession>
<evidence type="ECO:0000313" key="2">
    <source>
        <dbReference type="EMBL" id="KZV43210.1"/>
    </source>
</evidence>
<evidence type="ECO:0000313" key="3">
    <source>
        <dbReference type="Proteomes" id="UP000250235"/>
    </source>
</evidence>
<proteinExistence type="predicted"/>
<evidence type="ECO:0000256" key="1">
    <source>
        <dbReference type="SAM" id="MobiDB-lite"/>
    </source>
</evidence>
<dbReference type="EMBL" id="KQ998176">
    <property type="protein sequence ID" value="KZV43210.1"/>
    <property type="molecule type" value="Genomic_DNA"/>
</dbReference>
<feature type="region of interest" description="Disordered" evidence="1">
    <location>
        <begin position="1"/>
        <end position="61"/>
    </location>
</feature>
<feature type="compositionally biased region" description="Low complexity" evidence="1">
    <location>
        <begin position="1"/>
        <end position="27"/>
    </location>
</feature>
<reference evidence="2 3" key="1">
    <citation type="journal article" date="2015" name="Proc. Natl. Acad. Sci. U.S.A.">
        <title>The resurrection genome of Boea hygrometrica: A blueprint for survival of dehydration.</title>
        <authorList>
            <person name="Xiao L."/>
            <person name="Yang G."/>
            <person name="Zhang L."/>
            <person name="Yang X."/>
            <person name="Zhao S."/>
            <person name="Ji Z."/>
            <person name="Zhou Q."/>
            <person name="Hu M."/>
            <person name="Wang Y."/>
            <person name="Chen M."/>
            <person name="Xu Y."/>
            <person name="Jin H."/>
            <person name="Xiao X."/>
            <person name="Hu G."/>
            <person name="Bao F."/>
            <person name="Hu Y."/>
            <person name="Wan P."/>
            <person name="Li L."/>
            <person name="Deng X."/>
            <person name="Kuang T."/>
            <person name="Xiang C."/>
            <person name="Zhu J.K."/>
            <person name="Oliver M.J."/>
            <person name="He Y."/>
        </authorList>
    </citation>
    <scope>NUCLEOTIDE SEQUENCE [LARGE SCALE GENOMIC DNA]</scope>
    <source>
        <strain evidence="3">cv. XS01</strain>
    </source>
</reference>
<dbReference type="Proteomes" id="UP000250235">
    <property type="component" value="Unassembled WGS sequence"/>
</dbReference>
<organism evidence="2 3">
    <name type="scientific">Dorcoceras hygrometricum</name>
    <dbReference type="NCBI Taxonomy" id="472368"/>
    <lineage>
        <taxon>Eukaryota</taxon>
        <taxon>Viridiplantae</taxon>
        <taxon>Streptophyta</taxon>
        <taxon>Embryophyta</taxon>
        <taxon>Tracheophyta</taxon>
        <taxon>Spermatophyta</taxon>
        <taxon>Magnoliopsida</taxon>
        <taxon>eudicotyledons</taxon>
        <taxon>Gunneridae</taxon>
        <taxon>Pentapetalae</taxon>
        <taxon>asterids</taxon>
        <taxon>lamiids</taxon>
        <taxon>Lamiales</taxon>
        <taxon>Gesneriaceae</taxon>
        <taxon>Didymocarpoideae</taxon>
        <taxon>Trichosporeae</taxon>
        <taxon>Loxocarpinae</taxon>
        <taxon>Dorcoceras</taxon>
    </lineage>
</organism>
<feature type="compositionally biased region" description="Low complexity" evidence="1">
    <location>
        <begin position="42"/>
        <end position="58"/>
    </location>
</feature>
<feature type="compositionally biased region" description="Basic residues" evidence="1">
    <location>
        <begin position="28"/>
        <end position="41"/>
    </location>
</feature>
<evidence type="ECO:0008006" key="4">
    <source>
        <dbReference type="Google" id="ProtNLM"/>
    </source>
</evidence>
<protein>
    <recommendedName>
        <fullName evidence="4">CCHC-type domain-containing protein</fullName>
    </recommendedName>
</protein>
<dbReference type="AlphaFoldDB" id="A0A2Z7CEX8"/>
<feature type="region of interest" description="Disordered" evidence="1">
    <location>
        <begin position="103"/>
        <end position="126"/>
    </location>
</feature>
<name>A0A2Z7CEX8_9LAMI</name>
<gene>
    <name evidence="2" type="ORF">F511_28111</name>
</gene>